<dbReference type="SUPFAM" id="SSF159594">
    <property type="entry name" value="XCC0632-like"/>
    <property type="match status" value="1"/>
</dbReference>
<dbReference type="Gene3D" id="3.40.50.10610">
    <property type="entry name" value="ABC-type transport auxiliary lipoprotein component"/>
    <property type="match status" value="1"/>
</dbReference>
<evidence type="ECO:0000313" key="3">
    <source>
        <dbReference type="Proteomes" id="UP001470809"/>
    </source>
</evidence>
<reference evidence="3" key="1">
    <citation type="submission" date="2024-04" db="EMBL/GenBank/DDBJ databases">
        <title>Phylogenomic analyses of a clade within the roseobacter group suggest taxonomic reassignments of species of the genera Aestuariivita, Citreicella, Loktanella, Nautella, Pelagibaca, Ruegeria, Thalassobius, Thiobacimonas and Tropicibacter, and the proposal o.</title>
        <authorList>
            <person name="Jeon C.O."/>
        </authorList>
    </citation>
    <scope>NUCLEOTIDE SEQUENCE [LARGE SCALE GENOMIC DNA]</scope>
    <source>
        <strain evidence="3">SS1-5</strain>
    </source>
</reference>
<organism evidence="2 3">
    <name type="scientific">Yoonia rhodophyticola</name>
    <dbReference type="NCBI Taxonomy" id="3137370"/>
    <lineage>
        <taxon>Bacteria</taxon>
        <taxon>Pseudomonadati</taxon>
        <taxon>Pseudomonadota</taxon>
        <taxon>Alphaproteobacteria</taxon>
        <taxon>Rhodobacterales</taxon>
        <taxon>Paracoccaceae</taxon>
        <taxon>Yoonia</taxon>
    </lineage>
</organism>
<dbReference type="EMBL" id="CP151767">
    <property type="protein sequence ID" value="WZU65878.2"/>
    <property type="molecule type" value="Genomic_DNA"/>
</dbReference>
<feature type="domain" description="ABC-type transport auxiliary lipoprotein component" evidence="1">
    <location>
        <begin position="41"/>
        <end position="180"/>
    </location>
</feature>
<proteinExistence type="predicted"/>
<dbReference type="KEGG" id="yrh:AABB31_12275"/>
<dbReference type="RefSeq" id="WP_373635564.1">
    <property type="nucleotide sequence ID" value="NZ_CP151767.2"/>
</dbReference>
<sequence length="185" mass="19764">MLRPFLIMTVLGLAACSPPPERLAMRPVQSALELRPLVGSAMVRTVTLPTYAAVEEIAFETPNGLIASNEDILWADDPQRAVTIAITRNLSDILNTNVGPDPWPFIGLPDVAIDIQVERMLAGANGTFSLTGQFYVGGDGIDYRNISQPFSISKPMADSSLGGVADAQAAALLDLSERIARTLGR</sequence>
<accession>A0AAN0M769</accession>
<name>A0AAN0M769_9RHOB</name>
<keyword evidence="3" id="KW-1185">Reference proteome</keyword>
<dbReference type="AlphaFoldDB" id="A0AAN0M769"/>
<evidence type="ECO:0000259" key="1">
    <source>
        <dbReference type="Pfam" id="PF03886"/>
    </source>
</evidence>
<dbReference type="Proteomes" id="UP001470809">
    <property type="component" value="Chromosome"/>
</dbReference>
<evidence type="ECO:0000313" key="2">
    <source>
        <dbReference type="EMBL" id="WZU65878.2"/>
    </source>
</evidence>
<gene>
    <name evidence="2" type="ORF">AABB31_12275</name>
</gene>
<dbReference type="PROSITE" id="PS51257">
    <property type="entry name" value="PROKAR_LIPOPROTEIN"/>
    <property type="match status" value="1"/>
</dbReference>
<reference evidence="2 3" key="2">
    <citation type="submission" date="2024-08" db="EMBL/GenBank/DDBJ databases">
        <title>Phylogenomic analyses of a clade within the roseobacter group suggest taxonomic reassignments of species of the genera Aestuariivita, Citreicella, Loktanella, Nautella, Pelagibaca, Ruegeria, Thalassobius, Thiobacimonas and Tropicibacter, and the proposal o.</title>
        <authorList>
            <person name="Jeon C.O."/>
        </authorList>
    </citation>
    <scope>NUCLEOTIDE SEQUENCE [LARGE SCALE GENOMIC DNA]</scope>
    <source>
        <strain evidence="2 3">SS1-5</strain>
    </source>
</reference>
<dbReference type="Pfam" id="PF03886">
    <property type="entry name" value="ABC_trans_aux"/>
    <property type="match status" value="1"/>
</dbReference>
<dbReference type="InterPro" id="IPR005586">
    <property type="entry name" value="ABC_trans_aux"/>
</dbReference>
<protein>
    <submittedName>
        <fullName evidence="2">Membrane integrity-associated transporter subunit PqiC</fullName>
    </submittedName>
</protein>